<evidence type="ECO:0000256" key="1">
    <source>
        <dbReference type="SAM" id="Phobius"/>
    </source>
</evidence>
<protein>
    <recommendedName>
        <fullName evidence="4">DUF5673 domain-containing protein</fullName>
    </recommendedName>
</protein>
<keyword evidence="1" id="KW-1133">Transmembrane helix</keyword>
<proteinExistence type="predicted"/>
<feature type="transmembrane region" description="Helical" evidence="1">
    <location>
        <begin position="20"/>
        <end position="53"/>
    </location>
</feature>
<keyword evidence="1" id="KW-0472">Membrane</keyword>
<evidence type="ECO:0000313" key="2">
    <source>
        <dbReference type="EMBL" id="PIR37237.1"/>
    </source>
</evidence>
<dbReference type="EMBL" id="PCXL01000026">
    <property type="protein sequence ID" value="PIR37237.1"/>
    <property type="molecule type" value="Genomic_DNA"/>
</dbReference>
<sequence length="152" mass="17944">MNFSWEAPERIFIPKKPDWFVTIWIIAVTIIVLAVIFNNLIFAALVFVATLALTLNAKNEPKMVEVQITERGVRKDDLFYPWSSFISFWIEEDDIIPKLLLESNRRFLPHTVLLIDEHVIDMEELRQAVSTKLEEFEQHEPVLERIFERLGF</sequence>
<dbReference type="Proteomes" id="UP000231333">
    <property type="component" value="Unassembled WGS sequence"/>
</dbReference>
<reference evidence="2 3" key="1">
    <citation type="submission" date="2017-09" db="EMBL/GenBank/DDBJ databases">
        <title>Depth-based differentiation of microbial function through sediment-hosted aquifers and enrichment of novel symbionts in the deep terrestrial subsurface.</title>
        <authorList>
            <person name="Probst A.J."/>
            <person name="Ladd B."/>
            <person name="Jarett J.K."/>
            <person name="Geller-Mcgrath D.E."/>
            <person name="Sieber C.M."/>
            <person name="Emerson J.B."/>
            <person name="Anantharaman K."/>
            <person name="Thomas B.C."/>
            <person name="Malmstrom R."/>
            <person name="Stieglmeier M."/>
            <person name="Klingl A."/>
            <person name="Woyke T."/>
            <person name="Ryan C.M."/>
            <person name="Banfield J.F."/>
        </authorList>
    </citation>
    <scope>NUCLEOTIDE SEQUENCE [LARGE SCALE GENOMIC DNA]</scope>
    <source>
        <strain evidence="2">CG10_big_fil_rev_8_21_14_0_10_42_12</strain>
    </source>
</reference>
<evidence type="ECO:0000313" key="3">
    <source>
        <dbReference type="Proteomes" id="UP000231333"/>
    </source>
</evidence>
<comment type="caution">
    <text evidence="2">The sequence shown here is derived from an EMBL/GenBank/DDBJ whole genome shotgun (WGS) entry which is preliminary data.</text>
</comment>
<evidence type="ECO:0008006" key="4">
    <source>
        <dbReference type="Google" id="ProtNLM"/>
    </source>
</evidence>
<dbReference type="AlphaFoldDB" id="A0A2H0QSJ2"/>
<name>A0A2H0QSJ2_9BACT</name>
<accession>A0A2H0QSJ2</accession>
<gene>
    <name evidence="2" type="ORF">COV34_03375</name>
</gene>
<organism evidence="2 3">
    <name type="scientific">Candidatus Zambryskibacteria bacterium CG10_big_fil_rev_8_21_14_0_10_42_12</name>
    <dbReference type="NCBI Taxonomy" id="1975115"/>
    <lineage>
        <taxon>Bacteria</taxon>
        <taxon>Candidatus Zambryskiibacteriota</taxon>
    </lineage>
</organism>
<keyword evidence="1" id="KW-0812">Transmembrane</keyword>